<evidence type="ECO:0000313" key="3">
    <source>
        <dbReference type="EMBL" id="KRG17263.1"/>
    </source>
</evidence>
<accession>A0A0Q9Y8Y1</accession>
<evidence type="ECO:0000256" key="1">
    <source>
        <dbReference type="SAM" id="MobiDB-lite"/>
    </source>
</evidence>
<dbReference type="EMBL" id="LKAJ02000001">
    <property type="protein sequence ID" value="MCS5709921.1"/>
    <property type="molecule type" value="Genomic_DNA"/>
</dbReference>
<feature type="region of interest" description="Disordered" evidence="1">
    <location>
        <begin position="37"/>
        <end position="92"/>
    </location>
</feature>
<dbReference type="AlphaFoldDB" id="A0A0Q9Y8Y1"/>
<organism evidence="3">
    <name type="scientific">Candidatus Berkiella aquae</name>
    <dbReference type="NCBI Taxonomy" id="295108"/>
    <lineage>
        <taxon>Bacteria</taxon>
        <taxon>Pseudomonadati</taxon>
        <taxon>Pseudomonadota</taxon>
        <taxon>Gammaproteobacteria</taxon>
        <taxon>Candidatus Berkiellales</taxon>
        <taxon>Candidatus Berkiellaceae</taxon>
        <taxon>Candidatus Berkiella</taxon>
    </lineage>
</organism>
<reference evidence="3" key="1">
    <citation type="submission" date="2015-09" db="EMBL/GenBank/DDBJ databases">
        <title>Draft Genome Sequences of Two Novel Amoeba-resistant Intranuclear Bacteria, Candidatus Berkiella cookevillensis and Candidatus Berkiella aquae.</title>
        <authorList>
            <person name="Mehari Y.T."/>
            <person name="Arivett B.A."/>
            <person name="Farone A.L."/>
            <person name="Gunderson J.H."/>
            <person name="Farone M.B."/>
        </authorList>
    </citation>
    <scope>NUCLEOTIDE SEQUENCE [LARGE SCALE GENOMIC DNA]</scope>
    <source>
        <strain evidence="3">HT99</strain>
    </source>
</reference>
<dbReference type="Proteomes" id="UP000051497">
    <property type="component" value="Unassembled WGS sequence"/>
</dbReference>
<reference evidence="5" key="2">
    <citation type="journal article" date="2016" name="Genome Announc.">
        <title>Draft Genome Sequences of Two Novel Amoeba-Resistant Intranuclear Bacteria, 'Candidatus Berkiella cookevillensis' and 'Candidatus Berkiella aquae'.</title>
        <authorList>
            <person name="Mehari Y.T."/>
            <person name="Arivett B.A."/>
            <person name="Farone A.L."/>
            <person name="Gunderson J.H."/>
            <person name="Farone M.B."/>
        </authorList>
    </citation>
    <scope>NUCLEOTIDE SEQUENCE</scope>
    <source>
        <strain evidence="5">HT99</strain>
    </source>
</reference>
<evidence type="ECO:0000313" key="5">
    <source>
        <dbReference type="EMBL" id="MCS5709921.1"/>
    </source>
</evidence>
<dbReference type="EMBL" id="LKAJ01000019">
    <property type="protein sequence ID" value="KRG18675.1"/>
    <property type="molecule type" value="Genomic_DNA"/>
</dbReference>
<dbReference type="RefSeq" id="WP_075067553.1">
    <property type="nucleotide sequence ID" value="NZ_LKAJ02000001.1"/>
</dbReference>
<sequence>MNKLTTTLIASILFFSQVGMADDNEIIGPAHSKSFIQKTDPSVLPKPMQERAQEEKNALPYRGYFQRDGGGEVKFRERVRERKNQANQTNDQ</sequence>
<proteinExistence type="predicted"/>
<reference evidence="5" key="3">
    <citation type="submission" date="2021-06" db="EMBL/GenBank/DDBJ databases">
        <title>Genomic Description and Analysis of Intracellular Bacteria, Candidatus Berkiella cookevillensis and Candidatus Berkiella aquae.</title>
        <authorList>
            <person name="Kidane D.T."/>
            <person name="Mehari Y.T."/>
            <person name="Rice F.C."/>
            <person name="Arivett B.A."/>
            <person name="Farone A.L."/>
            <person name="Berk S.G."/>
            <person name="Farone M.B."/>
        </authorList>
    </citation>
    <scope>NUCLEOTIDE SEQUENCE</scope>
    <source>
        <strain evidence="5">HT99</strain>
    </source>
</reference>
<feature type="compositionally biased region" description="Basic and acidic residues" evidence="1">
    <location>
        <begin position="69"/>
        <end position="84"/>
    </location>
</feature>
<comment type="caution">
    <text evidence="3">The sequence shown here is derived from an EMBL/GenBank/DDBJ whole genome shotgun (WGS) entry which is preliminary data.</text>
</comment>
<evidence type="ECO:0000313" key="6">
    <source>
        <dbReference type="Proteomes" id="UP000051497"/>
    </source>
</evidence>
<keyword evidence="2" id="KW-0732">Signal</keyword>
<feature type="signal peptide" evidence="2">
    <location>
        <begin position="1"/>
        <end position="21"/>
    </location>
</feature>
<feature type="compositionally biased region" description="Basic and acidic residues" evidence="1">
    <location>
        <begin position="48"/>
        <end position="57"/>
    </location>
</feature>
<dbReference type="EMBL" id="LKAJ01000035">
    <property type="protein sequence ID" value="KRG17263.1"/>
    <property type="molecule type" value="Genomic_DNA"/>
</dbReference>
<protein>
    <submittedName>
        <fullName evidence="3">Uncharacterized protein</fullName>
    </submittedName>
</protein>
<evidence type="ECO:0000313" key="4">
    <source>
        <dbReference type="EMBL" id="KRG18675.1"/>
    </source>
</evidence>
<keyword evidence="6" id="KW-1185">Reference proteome</keyword>
<evidence type="ECO:0000256" key="2">
    <source>
        <dbReference type="SAM" id="SignalP"/>
    </source>
</evidence>
<gene>
    <name evidence="5" type="ORF">HT99x_000625</name>
    <name evidence="4" type="ORF">HT99x_02961</name>
    <name evidence="3" type="ORF">HT99x_03215</name>
</gene>
<feature type="chain" id="PRO_5009796159" evidence="2">
    <location>
        <begin position="22"/>
        <end position="92"/>
    </location>
</feature>
<name>A0A0Q9Y8Y1_9GAMM</name>